<dbReference type="PROSITE" id="PS50902">
    <property type="entry name" value="FLAVODOXIN_LIKE"/>
    <property type="match status" value="1"/>
</dbReference>
<sequence>MNSMNQVGLSQILTGILLATVALVLLDLHTGPWWLGMPSTLRISIASVCLATYLVVCLRCLRPQEHLHIQKDAVLFAWASQTGFAKTLAERSAAALQQAGCNVQTLPLEWLDNKTLHKATCVLFVISTTGEGDPPDHAQPFVHVLATSLPLPQLRYGLIALGDRRYKTFCAFGRRLDHWLTDQGAEALFERIEVDNGDPQALRKWQQQLTNHIGDVPIVWRPQTSATWRLQARQHCNPDSPGGAVYRLRLVPDDGHLPFWQAGDIAEVIPCHPPCRVQTWLEQHTLDGDVLVDGRPLRDWLATSQLPETVPTHLWPATLVAGLTPLSARAYSIASIPEEGHIALLLRYQSGPNGTPGLGSTWLCKHAPLEGKIALRIRTNPSFHGPPADHSLILIGNGTGIAGLRAHLRARIEAGARANWLLFGERSAIHDHHYAEDIHAWQRDGWLTRVDLAFSRNGKPHRCYVQHLLETAADMLRTWVANGASLYICGSLHGMAQEVDATIERILGPDLRQHLQQQGRYRRDVY</sequence>
<dbReference type="PANTHER" id="PTHR19384">
    <property type="entry name" value="NITRIC OXIDE SYNTHASE-RELATED"/>
    <property type="match status" value="1"/>
</dbReference>
<dbReference type="PANTHER" id="PTHR19384:SF17">
    <property type="entry name" value="NADPH--CYTOCHROME P450 REDUCTASE"/>
    <property type="match status" value="1"/>
</dbReference>
<dbReference type="CDD" id="cd06200">
    <property type="entry name" value="SiR_like1"/>
    <property type="match status" value="1"/>
</dbReference>
<dbReference type="Pfam" id="PF00175">
    <property type="entry name" value="NAD_binding_1"/>
    <property type="match status" value="1"/>
</dbReference>
<dbReference type="InterPro" id="IPR017927">
    <property type="entry name" value="FAD-bd_FR_type"/>
</dbReference>
<evidence type="ECO:0000256" key="5">
    <source>
        <dbReference type="SAM" id="Phobius"/>
    </source>
</evidence>
<evidence type="ECO:0000259" key="7">
    <source>
        <dbReference type="PROSITE" id="PS51384"/>
    </source>
</evidence>
<keyword evidence="1" id="KW-0285">Flavoprotein</keyword>
<evidence type="ECO:0000256" key="1">
    <source>
        <dbReference type="ARBA" id="ARBA00022630"/>
    </source>
</evidence>
<feature type="transmembrane region" description="Helical" evidence="5">
    <location>
        <begin position="12"/>
        <end position="35"/>
    </location>
</feature>
<dbReference type="InterPro" id="IPR039261">
    <property type="entry name" value="FNR_nucleotide-bd"/>
</dbReference>
<protein>
    <recommendedName>
        <fullName evidence="4">NADPH--hemoprotein reductase</fullName>
        <ecNumber evidence="4">1.6.2.4</ecNumber>
    </recommendedName>
</protein>
<dbReference type="EMBL" id="JAJPPU010000001">
    <property type="protein sequence ID" value="MCD8472399.1"/>
    <property type="molecule type" value="Genomic_DNA"/>
</dbReference>
<evidence type="ECO:0000259" key="6">
    <source>
        <dbReference type="PROSITE" id="PS50902"/>
    </source>
</evidence>
<dbReference type="SUPFAM" id="SSF63380">
    <property type="entry name" value="Riboflavin synthase domain-like"/>
    <property type="match status" value="1"/>
</dbReference>
<dbReference type="InterPro" id="IPR001709">
    <property type="entry name" value="Flavoprot_Pyr_Nucl_cyt_Rdtase"/>
</dbReference>
<dbReference type="Gene3D" id="3.40.50.360">
    <property type="match status" value="1"/>
</dbReference>
<name>A0ABS8TTH7_9GAMM</name>
<dbReference type="Gene3D" id="3.40.50.80">
    <property type="entry name" value="Nucleotide-binding domain of ferredoxin-NADP reductase (FNR) module"/>
    <property type="match status" value="1"/>
</dbReference>
<dbReference type="InterPro" id="IPR001433">
    <property type="entry name" value="OxRdtase_FAD/NAD-bd"/>
</dbReference>
<evidence type="ECO:0000256" key="4">
    <source>
        <dbReference type="ARBA" id="ARBA00023797"/>
    </source>
</evidence>
<keyword evidence="5" id="KW-1133">Transmembrane helix</keyword>
<evidence type="ECO:0000256" key="2">
    <source>
        <dbReference type="ARBA" id="ARBA00022643"/>
    </source>
</evidence>
<dbReference type="SUPFAM" id="SSF52343">
    <property type="entry name" value="Ferredoxin reductase-like, C-terminal NADP-linked domain"/>
    <property type="match status" value="1"/>
</dbReference>
<gene>
    <name evidence="8" type="ORF">LPH55_02650</name>
</gene>
<keyword evidence="2" id="KW-0288">FMN</keyword>
<dbReference type="EC" id="1.6.2.4" evidence="4"/>
<dbReference type="SUPFAM" id="SSF52218">
    <property type="entry name" value="Flavoproteins"/>
    <property type="match status" value="1"/>
</dbReference>
<feature type="transmembrane region" description="Helical" evidence="5">
    <location>
        <begin position="41"/>
        <end position="61"/>
    </location>
</feature>
<dbReference type="RefSeq" id="WP_038270412.1">
    <property type="nucleotide sequence ID" value="NZ_CP053627.1"/>
</dbReference>
<keyword evidence="5" id="KW-0812">Transmembrane</keyword>
<dbReference type="Proteomes" id="UP001430701">
    <property type="component" value="Unassembled WGS sequence"/>
</dbReference>
<feature type="domain" description="Flavodoxin-like" evidence="6">
    <location>
        <begin position="74"/>
        <end position="210"/>
    </location>
</feature>
<keyword evidence="3" id="KW-0813">Transport</keyword>
<evidence type="ECO:0000313" key="8">
    <source>
        <dbReference type="EMBL" id="MCD8472399.1"/>
    </source>
</evidence>
<evidence type="ECO:0000313" key="9">
    <source>
        <dbReference type="Proteomes" id="UP001430701"/>
    </source>
</evidence>
<feature type="domain" description="FAD-binding FR-type" evidence="7">
    <location>
        <begin position="223"/>
        <end position="386"/>
    </location>
</feature>
<dbReference type="InterPro" id="IPR008254">
    <property type="entry name" value="Flavodoxin/NO_synth"/>
</dbReference>
<dbReference type="Pfam" id="PF00258">
    <property type="entry name" value="Flavodoxin_1"/>
    <property type="match status" value="1"/>
</dbReference>
<dbReference type="InterPro" id="IPR029039">
    <property type="entry name" value="Flavoprotein-like_sf"/>
</dbReference>
<comment type="caution">
    <text evidence="8">The sequence shown here is derived from an EMBL/GenBank/DDBJ whole genome shotgun (WGS) entry which is preliminary data.</text>
</comment>
<accession>A0ABS8TTH7</accession>
<dbReference type="PRINTS" id="PR00371">
    <property type="entry name" value="FPNCR"/>
</dbReference>
<dbReference type="InterPro" id="IPR001094">
    <property type="entry name" value="Flavdoxin-like"/>
</dbReference>
<dbReference type="PROSITE" id="PS51384">
    <property type="entry name" value="FAD_FR"/>
    <property type="match status" value="1"/>
</dbReference>
<dbReference type="GeneID" id="68901418"/>
<evidence type="ECO:0000256" key="3">
    <source>
        <dbReference type="ARBA" id="ARBA00022982"/>
    </source>
</evidence>
<reference evidence="8" key="1">
    <citation type="submission" date="2021-11" db="EMBL/GenBank/DDBJ databases">
        <title>Genome sequence of Xylella taiwanensis PLS432.</title>
        <authorList>
            <person name="Weng L.-W."/>
            <person name="Su C.-C."/>
            <person name="Tsai C.-W."/>
            <person name="Kuo C.-H."/>
        </authorList>
    </citation>
    <scope>NUCLEOTIDE SEQUENCE</scope>
    <source>
        <strain evidence="8">PLS432</strain>
    </source>
</reference>
<keyword evidence="9" id="KW-1185">Reference proteome</keyword>
<organism evidence="8 9">
    <name type="scientific">Xylella taiwanensis</name>
    <dbReference type="NCBI Taxonomy" id="1444770"/>
    <lineage>
        <taxon>Bacteria</taxon>
        <taxon>Pseudomonadati</taxon>
        <taxon>Pseudomonadota</taxon>
        <taxon>Gammaproteobacteria</taxon>
        <taxon>Lysobacterales</taxon>
        <taxon>Lysobacteraceae</taxon>
        <taxon>Xylella</taxon>
    </lineage>
</organism>
<proteinExistence type="predicted"/>
<keyword evidence="5" id="KW-0472">Membrane</keyword>
<keyword evidence="3" id="KW-0249">Electron transport</keyword>
<dbReference type="InterPro" id="IPR017938">
    <property type="entry name" value="Riboflavin_synthase-like_b-brl"/>
</dbReference>
<dbReference type="PRINTS" id="PR00369">
    <property type="entry name" value="FLAVODOXIN"/>
</dbReference>